<name>A0A919KTY3_9ACTN</name>
<dbReference type="AlphaFoldDB" id="A0A919KTY3"/>
<keyword evidence="1" id="KW-1133">Transmembrane helix</keyword>
<dbReference type="GeneID" id="95353926"/>
<reference evidence="2" key="2">
    <citation type="submission" date="2020-09" db="EMBL/GenBank/DDBJ databases">
        <authorList>
            <person name="Sun Q."/>
            <person name="Ohkuma M."/>
        </authorList>
    </citation>
    <scope>NUCLEOTIDE SEQUENCE</scope>
    <source>
        <strain evidence="2">JCM 4646</strain>
    </source>
</reference>
<proteinExistence type="predicted"/>
<protein>
    <recommendedName>
        <fullName evidence="4">Small hydrophobic protein</fullName>
    </recommendedName>
</protein>
<dbReference type="Proteomes" id="UP000617734">
    <property type="component" value="Unassembled WGS sequence"/>
</dbReference>
<evidence type="ECO:0000313" key="3">
    <source>
        <dbReference type="Proteomes" id="UP000617734"/>
    </source>
</evidence>
<gene>
    <name evidence="2" type="ORF">GCM10018781_35080</name>
</gene>
<feature type="transmembrane region" description="Helical" evidence="1">
    <location>
        <begin position="34"/>
        <end position="52"/>
    </location>
</feature>
<evidence type="ECO:0000256" key="1">
    <source>
        <dbReference type="SAM" id="Phobius"/>
    </source>
</evidence>
<dbReference type="EMBL" id="BNBO01000017">
    <property type="protein sequence ID" value="GHH72373.1"/>
    <property type="molecule type" value="Genomic_DNA"/>
</dbReference>
<reference evidence="2" key="1">
    <citation type="journal article" date="2014" name="Int. J. Syst. Evol. Microbiol.">
        <title>Complete genome sequence of Corynebacterium casei LMG S-19264T (=DSM 44701T), isolated from a smear-ripened cheese.</title>
        <authorList>
            <consortium name="US DOE Joint Genome Institute (JGI-PGF)"/>
            <person name="Walter F."/>
            <person name="Albersmeier A."/>
            <person name="Kalinowski J."/>
            <person name="Ruckert C."/>
        </authorList>
    </citation>
    <scope>NUCLEOTIDE SEQUENCE</scope>
    <source>
        <strain evidence="2">JCM 4646</strain>
    </source>
</reference>
<keyword evidence="1" id="KW-0472">Membrane</keyword>
<comment type="caution">
    <text evidence="2">The sequence shown here is derived from an EMBL/GenBank/DDBJ whole genome shotgun (WGS) entry which is preliminary data.</text>
</comment>
<dbReference type="RefSeq" id="WP_190211771.1">
    <property type="nucleotide sequence ID" value="NZ_BNBO01000017.1"/>
</dbReference>
<evidence type="ECO:0000313" key="2">
    <source>
        <dbReference type="EMBL" id="GHH72373.1"/>
    </source>
</evidence>
<accession>A0A919KTY3</accession>
<sequence>MTEPVALPAAPAGAPAPATIDAGKRANRRVGIRVLIYMVATHAFAGFIMLLFEIGSRKG</sequence>
<evidence type="ECO:0008006" key="4">
    <source>
        <dbReference type="Google" id="ProtNLM"/>
    </source>
</evidence>
<dbReference type="InterPro" id="IPR046129">
    <property type="entry name" value="DUF6126"/>
</dbReference>
<keyword evidence="1" id="KW-0812">Transmembrane</keyword>
<keyword evidence="3" id="KW-1185">Reference proteome</keyword>
<organism evidence="2 3">
    <name type="scientific">Kitasatospora indigofera</name>
    <dbReference type="NCBI Taxonomy" id="67307"/>
    <lineage>
        <taxon>Bacteria</taxon>
        <taxon>Bacillati</taxon>
        <taxon>Actinomycetota</taxon>
        <taxon>Actinomycetes</taxon>
        <taxon>Kitasatosporales</taxon>
        <taxon>Streptomycetaceae</taxon>
        <taxon>Kitasatospora</taxon>
    </lineage>
</organism>
<dbReference type="Pfam" id="PF19621">
    <property type="entry name" value="DUF6126"/>
    <property type="match status" value="1"/>
</dbReference>